<feature type="domain" description="DDE-1" evidence="2">
    <location>
        <begin position="22"/>
        <end position="120"/>
    </location>
</feature>
<feature type="compositionally biased region" description="Basic and acidic residues" evidence="1">
    <location>
        <begin position="170"/>
        <end position="194"/>
    </location>
</feature>
<dbReference type="GO" id="GO:0003676">
    <property type="term" value="F:nucleic acid binding"/>
    <property type="evidence" value="ECO:0007669"/>
    <property type="project" value="InterPro"/>
</dbReference>
<protein>
    <recommendedName>
        <fullName evidence="2">DDE-1 domain-containing protein</fullName>
    </recommendedName>
</protein>
<dbReference type="Pfam" id="PF03184">
    <property type="entry name" value="DDE_1"/>
    <property type="match status" value="1"/>
</dbReference>
<dbReference type="Proteomes" id="UP001152888">
    <property type="component" value="Unassembled WGS sequence"/>
</dbReference>
<evidence type="ECO:0000259" key="2">
    <source>
        <dbReference type="Pfam" id="PF03184"/>
    </source>
</evidence>
<dbReference type="InterPro" id="IPR004875">
    <property type="entry name" value="DDE_SF_endonuclease_dom"/>
</dbReference>
<comment type="caution">
    <text evidence="3">The sequence shown here is derived from an EMBL/GenBank/DDBJ whole genome shotgun (WGS) entry which is preliminary data.</text>
</comment>
<feature type="compositionally biased region" description="Polar residues" evidence="1">
    <location>
        <begin position="204"/>
        <end position="216"/>
    </location>
</feature>
<evidence type="ECO:0000313" key="3">
    <source>
        <dbReference type="EMBL" id="CAH1964579.1"/>
    </source>
</evidence>
<organism evidence="3 4">
    <name type="scientific">Acanthoscelides obtectus</name>
    <name type="common">Bean weevil</name>
    <name type="synonym">Bruchus obtectus</name>
    <dbReference type="NCBI Taxonomy" id="200917"/>
    <lineage>
        <taxon>Eukaryota</taxon>
        <taxon>Metazoa</taxon>
        <taxon>Ecdysozoa</taxon>
        <taxon>Arthropoda</taxon>
        <taxon>Hexapoda</taxon>
        <taxon>Insecta</taxon>
        <taxon>Pterygota</taxon>
        <taxon>Neoptera</taxon>
        <taxon>Endopterygota</taxon>
        <taxon>Coleoptera</taxon>
        <taxon>Polyphaga</taxon>
        <taxon>Cucujiformia</taxon>
        <taxon>Chrysomeloidea</taxon>
        <taxon>Chrysomelidae</taxon>
        <taxon>Bruchinae</taxon>
        <taxon>Bruchini</taxon>
        <taxon>Acanthoscelides</taxon>
    </lineage>
</organism>
<name>A0A9P0NYX4_ACAOB</name>
<accession>A0A9P0NYX4</accession>
<dbReference type="EMBL" id="CAKOFQ010006716">
    <property type="protein sequence ID" value="CAH1964579.1"/>
    <property type="molecule type" value="Genomic_DNA"/>
</dbReference>
<reference evidence="3" key="1">
    <citation type="submission" date="2022-03" db="EMBL/GenBank/DDBJ databases">
        <authorList>
            <person name="Sayadi A."/>
        </authorList>
    </citation>
    <scope>NUCLEOTIDE SEQUENCE</scope>
</reference>
<dbReference type="AlphaFoldDB" id="A0A9P0NYX4"/>
<feature type="region of interest" description="Disordered" evidence="1">
    <location>
        <begin position="170"/>
        <end position="236"/>
    </location>
</feature>
<proteinExistence type="predicted"/>
<evidence type="ECO:0000313" key="4">
    <source>
        <dbReference type="Proteomes" id="UP001152888"/>
    </source>
</evidence>
<keyword evidence="4" id="KW-1185">Reference proteome</keyword>
<gene>
    <name evidence="3" type="ORF">ACAOBT_LOCUS5887</name>
</gene>
<sequence length="293" mass="33217">MAPELTIVAIPGIIVTISDTEDINSELFVKWLQHFIEYVKPSTEKKVLILLDGHTTHSKNLEAFILAESHGIVLLQLPGHTINRLQPLNVRFFKPMEFCFSQGLETFLRRNPDNIVSQYNMTGLLSDDYAKTVSISTIMNGFKSTGIWPVDRTVFSESDFIAANALLENDSEKANEDSEAENLRETTTEPKDDATEPPVHSDSTEQNKNCNTTDLNASIEEIDPLPQNKGYDERRKASQLAVIVSTTPYKDKLENKRKQRQKSTKKVKKILSFLLLLFLKHVTVNLPFENLPR</sequence>
<dbReference type="OrthoDB" id="6750291at2759"/>
<evidence type="ECO:0000256" key="1">
    <source>
        <dbReference type="SAM" id="MobiDB-lite"/>
    </source>
</evidence>